<evidence type="ECO:0000313" key="2">
    <source>
        <dbReference type="Proteomes" id="UP001172386"/>
    </source>
</evidence>
<reference evidence="1" key="1">
    <citation type="submission" date="2022-10" db="EMBL/GenBank/DDBJ databases">
        <title>Culturing micro-colonial fungi from biological soil crusts in the Mojave desert and describing Neophaeococcomyces mojavensis, and introducing the new genera and species Taxawa tesnikishii.</title>
        <authorList>
            <person name="Kurbessoian T."/>
            <person name="Stajich J.E."/>
        </authorList>
    </citation>
    <scope>NUCLEOTIDE SEQUENCE</scope>
    <source>
        <strain evidence="1">JES_112</strain>
    </source>
</reference>
<sequence length="261" mass="29745">MVYPDGLSGETKDSQKTLNDKAKERVFAYLKHYNYVDVNAEPGEQFKGGLLAFQKEAEIEETGEYDQETADKMKEHRCGVPTAREKIKRWDEIAEYSLGPTRWNRTHLTYRFDNFCLELSQSDCKRTIKEAFAKWSAVSRLTFEERPSTEHVDIRIGWYYGRHGDRYPFDGDDAVTSEGFVNVLAHAFFPPPNSGQLAGDVHFDEAEDWTVPLLGNVALHEIGHSLGLGHSSDPNAVMYYRANGQRTLQQDDINGIQALYP</sequence>
<organism evidence="1 2">
    <name type="scientific">Neophaeococcomyces mojaviensis</name>
    <dbReference type="NCBI Taxonomy" id="3383035"/>
    <lineage>
        <taxon>Eukaryota</taxon>
        <taxon>Fungi</taxon>
        <taxon>Dikarya</taxon>
        <taxon>Ascomycota</taxon>
        <taxon>Pezizomycotina</taxon>
        <taxon>Eurotiomycetes</taxon>
        <taxon>Chaetothyriomycetidae</taxon>
        <taxon>Chaetothyriales</taxon>
        <taxon>Chaetothyriales incertae sedis</taxon>
        <taxon>Neophaeococcomyces</taxon>
    </lineage>
</organism>
<gene>
    <name evidence="1" type="ORF">H2198_004399</name>
</gene>
<name>A0ACC3A8W8_9EURO</name>
<proteinExistence type="predicted"/>
<protein>
    <submittedName>
        <fullName evidence="1">Uncharacterized protein</fullName>
    </submittedName>
</protein>
<keyword evidence="2" id="KW-1185">Reference proteome</keyword>
<evidence type="ECO:0000313" key="1">
    <source>
        <dbReference type="EMBL" id="KAJ9657276.1"/>
    </source>
</evidence>
<comment type="caution">
    <text evidence="1">The sequence shown here is derived from an EMBL/GenBank/DDBJ whole genome shotgun (WGS) entry which is preliminary data.</text>
</comment>
<dbReference type="EMBL" id="JAPDRQ010000066">
    <property type="protein sequence ID" value="KAJ9657276.1"/>
    <property type="molecule type" value="Genomic_DNA"/>
</dbReference>
<accession>A0ACC3A8W8</accession>
<dbReference type="Proteomes" id="UP001172386">
    <property type="component" value="Unassembled WGS sequence"/>
</dbReference>